<evidence type="ECO:0000313" key="12">
    <source>
        <dbReference type="Proteomes" id="UP000183508"/>
    </source>
</evidence>
<keyword evidence="7 8" id="KW-0456">Lyase</keyword>
<dbReference type="InterPro" id="IPR003526">
    <property type="entry name" value="MECDP_synthase"/>
</dbReference>
<comment type="similarity">
    <text evidence="3 8 9">Belongs to the IspF family.</text>
</comment>
<dbReference type="GO" id="GO:0016114">
    <property type="term" value="P:terpenoid biosynthetic process"/>
    <property type="evidence" value="ECO:0007669"/>
    <property type="project" value="InterPro"/>
</dbReference>
<feature type="binding site" evidence="8">
    <location>
        <position position="139"/>
    </location>
    <ligand>
        <name>4-CDP-2-C-methyl-D-erythritol 2-phosphate</name>
        <dbReference type="ChEBI" id="CHEBI:57919"/>
    </ligand>
</feature>
<dbReference type="PANTHER" id="PTHR43181:SF1">
    <property type="entry name" value="2-C-METHYL-D-ERYTHRITOL 2,4-CYCLODIPHOSPHATE SYNTHASE, CHLOROPLASTIC"/>
    <property type="match status" value="1"/>
</dbReference>
<dbReference type="InterPro" id="IPR020555">
    <property type="entry name" value="MECDP_synthase_CS"/>
</dbReference>
<dbReference type="FunFam" id="3.30.1330.50:FF:000001">
    <property type="entry name" value="2-C-methyl-D-erythritol 2,4-cyclodiphosphate synthase"/>
    <property type="match status" value="1"/>
</dbReference>
<dbReference type="Proteomes" id="UP000183508">
    <property type="component" value="Unassembled WGS sequence"/>
</dbReference>
<comment type="cofactor">
    <cofactor evidence="8">
        <name>a divalent metal cation</name>
        <dbReference type="ChEBI" id="CHEBI:60240"/>
    </cofactor>
    <text evidence="8">Binds 1 divalent metal cation per subunit.</text>
</comment>
<dbReference type="UniPathway" id="UPA00056">
    <property type="reaction ID" value="UER00095"/>
</dbReference>
<dbReference type="InterPro" id="IPR036571">
    <property type="entry name" value="MECDP_synthase_sf"/>
</dbReference>
<feature type="domain" description="2-C-methyl-D-erythritol 2,4-cyclodiphosphate synthase" evidence="10">
    <location>
        <begin position="1"/>
        <end position="154"/>
    </location>
</feature>
<comment type="caution">
    <text evidence="8">Lacks conserved residue(s) required for the propagation of feature annotation.</text>
</comment>
<feature type="binding site" evidence="8">
    <location>
        <position position="142"/>
    </location>
    <ligand>
        <name>4-CDP-2-C-methyl-D-erythritol 2-phosphate</name>
        <dbReference type="ChEBI" id="CHEBI:57919"/>
    </ligand>
</feature>
<feature type="site" description="Transition state stabilizer" evidence="8">
    <location>
        <position position="133"/>
    </location>
</feature>
<dbReference type="AlphaFoldDB" id="A0A1I7I5Q7"/>
<feature type="binding site" evidence="8">
    <location>
        <position position="10"/>
    </location>
    <ligand>
        <name>a divalent metal cation</name>
        <dbReference type="ChEBI" id="CHEBI:60240"/>
    </ligand>
</feature>
<evidence type="ECO:0000256" key="4">
    <source>
        <dbReference type="ARBA" id="ARBA00012579"/>
    </source>
</evidence>
<dbReference type="STRING" id="392015.SAMN05421543_10612"/>
<dbReference type="Gene3D" id="3.30.1330.50">
    <property type="entry name" value="2-C-methyl-D-erythritol 2,4-cyclodiphosphate synthase"/>
    <property type="match status" value="1"/>
</dbReference>
<feature type="binding site" evidence="8">
    <location>
        <begin position="34"/>
        <end position="35"/>
    </location>
    <ligand>
        <name>4-CDP-2-C-methyl-D-erythritol 2-phosphate</name>
        <dbReference type="ChEBI" id="CHEBI:57919"/>
    </ligand>
</feature>
<evidence type="ECO:0000256" key="9">
    <source>
        <dbReference type="RuleBase" id="RU004395"/>
    </source>
</evidence>
<dbReference type="PANTHER" id="PTHR43181">
    <property type="entry name" value="2-C-METHYL-D-ERYTHRITOL 2,4-CYCLODIPHOSPHATE SYNTHASE, CHLOROPLASTIC"/>
    <property type="match status" value="1"/>
</dbReference>
<reference evidence="12" key="1">
    <citation type="submission" date="2016-10" db="EMBL/GenBank/DDBJ databases">
        <authorList>
            <person name="Varghese N."/>
        </authorList>
    </citation>
    <scope>NUCLEOTIDE SEQUENCE [LARGE SCALE GENOMIC DNA]</scope>
    <source>
        <strain evidence="12">DSM 17980</strain>
    </source>
</reference>
<keyword evidence="6 8" id="KW-0414">Isoprene biosynthesis</keyword>
<evidence type="ECO:0000259" key="10">
    <source>
        <dbReference type="Pfam" id="PF02542"/>
    </source>
</evidence>
<feature type="binding site" evidence="8">
    <location>
        <begin position="56"/>
        <end position="58"/>
    </location>
    <ligand>
        <name>4-CDP-2-C-methyl-D-erythritol 2-phosphate</name>
        <dbReference type="ChEBI" id="CHEBI:57919"/>
    </ligand>
</feature>
<organism evidence="11 12">
    <name type="scientific">Alicyclobacillus macrosporangiidus</name>
    <dbReference type="NCBI Taxonomy" id="392015"/>
    <lineage>
        <taxon>Bacteria</taxon>
        <taxon>Bacillati</taxon>
        <taxon>Bacillota</taxon>
        <taxon>Bacilli</taxon>
        <taxon>Bacillales</taxon>
        <taxon>Alicyclobacillaceae</taxon>
        <taxon>Alicyclobacillus</taxon>
    </lineage>
</organism>
<dbReference type="NCBIfam" id="TIGR00151">
    <property type="entry name" value="ispF"/>
    <property type="match status" value="1"/>
</dbReference>
<dbReference type="HAMAP" id="MF_00107">
    <property type="entry name" value="IspF"/>
    <property type="match status" value="1"/>
</dbReference>
<dbReference type="GO" id="GO:0046872">
    <property type="term" value="F:metal ion binding"/>
    <property type="evidence" value="ECO:0007669"/>
    <property type="project" value="UniProtKB-KW"/>
</dbReference>
<comment type="pathway">
    <text evidence="2 8">Isoprenoid biosynthesis; isopentenyl diphosphate biosynthesis via DXP pathway; isopentenyl diphosphate from 1-deoxy-D-xylulose 5-phosphate: step 4/6.</text>
</comment>
<proteinExistence type="inferred from homology"/>
<dbReference type="CDD" id="cd00554">
    <property type="entry name" value="MECDP_synthase"/>
    <property type="match status" value="1"/>
</dbReference>
<evidence type="ECO:0000256" key="1">
    <source>
        <dbReference type="ARBA" id="ARBA00000200"/>
    </source>
</evidence>
<comment type="subunit">
    <text evidence="8">Homotrimer.</text>
</comment>
<feature type="binding site" evidence="8">
    <location>
        <position position="42"/>
    </location>
    <ligand>
        <name>a divalent metal cation</name>
        <dbReference type="ChEBI" id="CHEBI:60240"/>
    </ligand>
</feature>
<evidence type="ECO:0000256" key="7">
    <source>
        <dbReference type="ARBA" id="ARBA00023239"/>
    </source>
</evidence>
<feature type="binding site" evidence="8">
    <location>
        <begin position="132"/>
        <end position="135"/>
    </location>
    <ligand>
        <name>4-CDP-2-C-methyl-D-erythritol 2-phosphate</name>
        <dbReference type="ChEBI" id="CHEBI:57919"/>
    </ligand>
</feature>
<dbReference type="EC" id="4.6.1.12" evidence="4 8"/>
<feature type="binding site" evidence="8">
    <location>
        <begin position="61"/>
        <end position="65"/>
    </location>
    <ligand>
        <name>4-CDP-2-C-methyl-D-erythritol 2-phosphate</name>
        <dbReference type="ChEBI" id="CHEBI:57919"/>
    </ligand>
</feature>
<name>A0A1I7I5Q7_9BACL</name>
<sequence length="163" mass="17650">MRIGLGFDVHRFAPGRRLVLGGVEIPSDTGLEGHSDADVVLHAVMDALLGALALGDIGQHFPNSDPAWAGADSARLLRTVWGWVRDRGYRLGNLDVVILAERPKILPHAPAMRARIAELCECDVDRVSIKATTMEKMGFVGREEGMAAQVVVLLEPYEGGVTR</sequence>
<dbReference type="Pfam" id="PF02542">
    <property type="entry name" value="YgbB"/>
    <property type="match status" value="1"/>
</dbReference>
<evidence type="ECO:0000256" key="5">
    <source>
        <dbReference type="ARBA" id="ARBA00022723"/>
    </source>
</evidence>
<comment type="catalytic activity">
    <reaction evidence="1 8 9">
        <text>4-CDP-2-C-methyl-D-erythritol 2-phosphate = 2-C-methyl-D-erythritol 2,4-cyclic diphosphate + CMP</text>
        <dbReference type="Rhea" id="RHEA:23864"/>
        <dbReference type="ChEBI" id="CHEBI:57919"/>
        <dbReference type="ChEBI" id="CHEBI:58483"/>
        <dbReference type="ChEBI" id="CHEBI:60377"/>
        <dbReference type="EC" id="4.6.1.12"/>
    </reaction>
</comment>
<evidence type="ECO:0000256" key="6">
    <source>
        <dbReference type="ARBA" id="ARBA00023229"/>
    </source>
</evidence>
<dbReference type="EMBL" id="FPBV01000006">
    <property type="protein sequence ID" value="SFU68254.1"/>
    <property type="molecule type" value="Genomic_DNA"/>
</dbReference>
<dbReference type="eggNOG" id="COG0245">
    <property type="taxonomic scope" value="Bacteria"/>
</dbReference>
<evidence type="ECO:0000256" key="8">
    <source>
        <dbReference type="HAMAP-Rule" id="MF_00107"/>
    </source>
</evidence>
<feature type="binding site" evidence="8">
    <location>
        <position position="8"/>
    </location>
    <ligand>
        <name>a divalent metal cation</name>
        <dbReference type="ChEBI" id="CHEBI:60240"/>
    </ligand>
</feature>
<accession>A0A1I7I5Q7</accession>
<dbReference type="PROSITE" id="PS01350">
    <property type="entry name" value="ISPF"/>
    <property type="match status" value="1"/>
</dbReference>
<keyword evidence="12" id="KW-1185">Reference proteome</keyword>
<protein>
    <recommendedName>
        <fullName evidence="4 8">2-C-methyl-D-erythritol 2,4-cyclodiphosphate synthase</fullName>
        <shortName evidence="8">MECDP-synthase</shortName>
        <shortName evidence="8">MECPP-synthase</shortName>
        <shortName evidence="8">MECPS</shortName>
        <ecNumber evidence="4 8">4.6.1.12</ecNumber>
    </recommendedName>
</protein>
<evidence type="ECO:0000256" key="2">
    <source>
        <dbReference type="ARBA" id="ARBA00004709"/>
    </source>
</evidence>
<dbReference type="GO" id="GO:0008685">
    <property type="term" value="F:2-C-methyl-D-erythritol 2,4-cyclodiphosphate synthase activity"/>
    <property type="evidence" value="ECO:0007669"/>
    <property type="project" value="UniProtKB-UniRule"/>
</dbReference>
<dbReference type="GO" id="GO:0019288">
    <property type="term" value="P:isopentenyl diphosphate biosynthetic process, methylerythritol 4-phosphate pathway"/>
    <property type="evidence" value="ECO:0007669"/>
    <property type="project" value="UniProtKB-UniRule"/>
</dbReference>
<gene>
    <name evidence="8" type="primary">ispF</name>
    <name evidence="11" type="ORF">SAMN05421543_10612</name>
</gene>
<comment type="function">
    <text evidence="8">Involved in the biosynthesis of isopentenyl diphosphate (IPP) and dimethylallyl diphosphate (DMAPP), two major building blocks of isoprenoid compounds. Catalyzes the conversion of 4-diphosphocytidyl-2-C-methyl-D-erythritol 2-phosphate (CDP-ME2P) to 2-C-methyl-D-erythritol 2,4-cyclodiphosphate (ME-CPP) with a corresponding release of cytidine 5-monophosphate (CMP).</text>
</comment>
<evidence type="ECO:0000256" key="3">
    <source>
        <dbReference type="ARBA" id="ARBA00008480"/>
    </source>
</evidence>
<dbReference type="SUPFAM" id="SSF69765">
    <property type="entry name" value="IpsF-like"/>
    <property type="match status" value="1"/>
</dbReference>
<feature type="binding site" evidence="8">
    <location>
        <begin position="8"/>
        <end position="10"/>
    </location>
    <ligand>
        <name>4-CDP-2-C-methyl-D-erythritol 2-phosphate</name>
        <dbReference type="ChEBI" id="CHEBI:57919"/>
    </ligand>
</feature>
<keyword evidence="5 8" id="KW-0479">Metal-binding</keyword>
<feature type="site" description="Transition state stabilizer" evidence="8">
    <location>
        <position position="34"/>
    </location>
</feature>
<evidence type="ECO:0000313" key="11">
    <source>
        <dbReference type="EMBL" id="SFU68254.1"/>
    </source>
</evidence>